<proteinExistence type="predicted"/>
<organism evidence="1 2">
    <name type="scientific">SAR324 cluster bacterium</name>
    <dbReference type="NCBI Taxonomy" id="2024889"/>
    <lineage>
        <taxon>Bacteria</taxon>
        <taxon>Deltaproteobacteria</taxon>
        <taxon>SAR324 cluster</taxon>
    </lineage>
</organism>
<dbReference type="EMBL" id="NVSR01000011">
    <property type="protein sequence ID" value="PCI29693.1"/>
    <property type="molecule type" value="Genomic_DNA"/>
</dbReference>
<protein>
    <submittedName>
        <fullName evidence="1">Uncharacterized protein</fullName>
    </submittedName>
</protein>
<name>A0A2A4T808_9DELT</name>
<comment type="caution">
    <text evidence="1">The sequence shown here is derived from an EMBL/GenBank/DDBJ whole genome shotgun (WGS) entry which is preliminary data.</text>
</comment>
<evidence type="ECO:0000313" key="2">
    <source>
        <dbReference type="Proteomes" id="UP000218113"/>
    </source>
</evidence>
<accession>A0A2A4T808</accession>
<sequence>MYPLTNQRNHEGSTWLSYYIRARVEAGLHQQRDWNFHSRRALKATSPQLSILITGSFQKVLRYGRLNLYVRRTADSPLQEQEFSASFSEADLDLVIDRLTKKIGLWISPTFSSPELSSIAYGNSWTEKAFRLRRQLLEGRELPDEVELLDLTLNYPELQQIPDHLSDLIEGILILSMNRSGRARLKLQKQAEELLRGAVREHPRHAGLRALLAELFYLKTKQLDWVEKTAEEAIALDAQNDLAYLLLALARGFSTGSGKEALLRLAAINPWLFSSSSLEAAAHYQGGILKNELKQAAAAYQKMQGFDPFSPRP</sequence>
<dbReference type="AlphaFoldDB" id="A0A2A4T808"/>
<dbReference type="Gene3D" id="1.25.40.10">
    <property type="entry name" value="Tetratricopeptide repeat domain"/>
    <property type="match status" value="1"/>
</dbReference>
<reference evidence="2" key="1">
    <citation type="submission" date="2017-08" db="EMBL/GenBank/DDBJ databases">
        <title>A dynamic microbial community with high functional redundancy inhabits the cold, oxic subseafloor aquifer.</title>
        <authorList>
            <person name="Tully B.J."/>
            <person name="Wheat C.G."/>
            <person name="Glazer B.T."/>
            <person name="Huber J.A."/>
        </authorList>
    </citation>
    <scope>NUCLEOTIDE SEQUENCE [LARGE SCALE GENOMIC DNA]</scope>
</reference>
<dbReference type="InterPro" id="IPR011990">
    <property type="entry name" value="TPR-like_helical_dom_sf"/>
</dbReference>
<dbReference type="Proteomes" id="UP000218113">
    <property type="component" value="Unassembled WGS sequence"/>
</dbReference>
<gene>
    <name evidence="1" type="ORF">COB67_03555</name>
</gene>
<evidence type="ECO:0000313" key="1">
    <source>
        <dbReference type="EMBL" id="PCI29693.1"/>
    </source>
</evidence>